<feature type="transmembrane region" description="Helical" evidence="1">
    <location>
        <begin position="215"/>
        <end position="237"/>
    </location>
</feature>
<keyword evidence="1" id="KW-0472">Membrane</keyword>
<dbReference type="InterPro" id="IPR043745">
    <property type="entry name" value="DUF5690"/>
</dbReference>
<keyword evidence="1" id="KW-0812">Transmembrane</keyword>
<evidence type="ECO:0000313" key="2">
    <source>
        <dbReference type="EMBL" id="SHI43745.1"/>
    </source>
</evidence>
<organism evidence="2 3">
    <name type="scientific">Pseudozobellia thermophila</name>
    <dbReference type="NCBI Taxonomy" id="192903"/>
    <lineage>
        <taxon>Bacteria</taxon>
        <taxon>Pseudomonadati</taxon>
        <taxon>Bacteroidota</taxon>
        <taxon>Flavobacteriia</taxon>
        <taxon>Flavobacteriales</taxon>
        <taxon>Flavobacteriaceae</taxon>
        <taxon>Pseudozobellia</taxon>
    </lineage>
</organism>
<dbReference type="Pfam" id="PF18943">
    <property type="entry name" value="DUF5690"/>
    <property type="match status" value="1"/>
</dbReference>
<feature type="transmembrane region" description="Helical" evidence="1">
    <location>
        <begin position="257"/>
        <end position="281"/>
    </location>
</feature>
<accession>A0A1M6B4V8</accession>
<sequence length="433" mass="48405">MKLSKKDIQFIGYGALASFGTYFCMYAFRKPFTVATYENLSFIGVDYKIVLIIAQVIGYMLSKFIGIKLISELRPKRRLPYLLAMVILAELTLILFGFAPAPYNIVFIFLNGLSLGMIWGVVFSYLEGRKFTEILGVILCSSFILSSGVVKSAGLLVMKYFNVGEFLMPAVTGALFLVPFAAFAFMLDKLAPPTPEDKALREERLPMNGKDRQKLVVRFAFPLVILVFFYICLTAMRDFRDNFSREIWDEVGYVGNASIYTLSEVPVAIIVLLSIGMFGFIKNNYKAFVSYHYLLMIGSLMVGISTLLFQASLIGPALWMISVGLGLYVCYVPFNCLFFDRMIATFHIKGNAGFLIYIADAFGYLGSMAVLLYKNFGQGSISSLAFFIKGSYLISGIGLIVAILSLFYFKNRYTQTAPVIDEPNLTTAHEPLL</sequence>
<feature type="transmembrane region" description="Helical" evidence="1">
    <location>
        <begin position="12"/>
        <end position="29"/>
    </location>
</feature>
<dbReference type="STRING" id="192903.SAMN04488513_101287"/>
<dbReference type="AlphaFoldDB" id="A0A1M6B4V8"/>
<evidence type="ECO:0000256" key="1">
    <source>
        <dbReference type="SAM" id="Phobius"/>
    </source>
</evidence>
<feature type="transmembrane region" description="Helical" evidence="1">
    <location>
        <begin position="385"/>
        <end position="409"/>
    </location>
</feature>
<keyword evidence="1" id="KW-1133">Transmembrane helix</keyword>
<feature type="transmembrane region" description="Helical" evidence="1">
    <location>
        <begin position="293"/>
        <end position="311"/>
    </location>
</feature>
<feature type="transmembrane region" description="Helical" evidence="1">
    <location>
        <begin position="351"/>
        <end position="373"/>
    </location>
</feature>
<dbReference type="EMBL" id="FQYU01000001">
    <property type="protein sequence ID" value="SHI43745.1"/>
    <property type="molecule type" value="Genomic_DNA"/>
</dbReference>
<feature type="transmembrane region" description="Helical" evidence="1">
    <location>
        <begin position="79"/>
        <end position="99"/>
    </location>
</feature>
<feature type="transmembrane region" description="Helical" evidence="1">
    <location>
        <begin position="166"/>
        <end position="187"/>
    </location>
</feature>
<reference evidence="3" key="1">
    <citation type="submission" date="2016-11" db="EMBL/GenBank/DDBJ databases">
        <authorList>
            <person name="Varghese N."/>
            <person name="Submissions S."/>
        </authorList>
    </citation>
    <scope>NUCLEOTIDE SEQUENCE [LARGE SCALE GENOMIC DNA]</scope>
    <source>
        <strain evidence="3">DSM 19858</strain>
    </source>
</reference>
<feature type="transmembrane region" description="Helical" evidence="1">
    <location>
        <begin position="133"/>
        <end position="154"/>
    </location>
</feature>
<keyword evidence="3" id="KW-1185">Reference proteome</keyword>
<evidence type="ECO:0000313" key="3">
    <source>
        <dbReference type="Proteomes" id="UP000184543"/>
    </source>
</evidence>
<feature type="transmembrane region" description="Helical" evidence="1">
    <location>
        <begin position="317"/>
        <end position="339"/>
    </location>
</feature>
<gene>
    <name evidence="2" type="ORF">SAMN04488513_101287</name>
</gene>
<proteinExistence type="predicted"/>
<protein>
    <recommendedName>
        <fullName evidence="4">Sugar phosphate permease</fullName>
    </recommendedName>
</protein>
<dbReference type="Proteomes" id="UP000184543">
    <property type="component" value="Unassembled WGS sequence"/>
</dbReference>
<dbReference type="RefSeq" id="WP_072987301.1">
    <property type="nucleotide sequence ID" value="NZ_FQYU01000001.1"/>
</dbReference>
<feature type="transmembrane region" description="Helical" evidence="1">
    <location>
        <begin position="49"/>
        <end position="67"/>
    </location>
</feature>
<evidence type="ECO:0008006" key="4">
    <source>
        <dbReference type="Google" id="ProtNLM"/>
    </source>
</evidence>
<feature type="transmembrane region" description="Helical" evidence="1">
    <location>
        <begin position="105"/>
        <end position="126"/>
    </location>
</feature>
<name>A0A1M6B4V8_9FLAO</name>